<dbReference type="PATRIC" id="fig|1123500.6.peg.1329"/>
<dbReference type="STRING" id="1123500.GCA_000420365_01385"/>
<evidence type="ECO:0000256" key="3">
    <source>
        <dbReference type="ARBA" id="ARBA00022692"/>
    </source>
</evidence>
<feature type="transmembrane region" description="Helical" evidence="6">
    <location>
        <begin position="478"/>
        <end position="497"/>
    </location>
</feature>
<dbReference type="Proteomes" id="UP000051296">
    <property type="component" value="Unassembled WGS sequence"/>
</dbReference>
<dbReference type="CDD" id="cd13124">
    <property type="entry name" value="MATE_SpoVB_like"/>
    <property type="match status" value="1"/>
</dbReference>
<comment type="caution">
    <text evidence="7">The sequence shown here is derived from an EMBL/GenBank/DDBJ whole genome shotgun (WGS) entry which is preliminary data.</text>
</comment>
<accession>A0A0R2FY84</accession>
<feature type="transmembrane region" description="Helical" evidence="6">
    <location>
        <begin position="323"/>
        <end position="350"/>
    </location>
</feature>
<sequence>MMKKQKMLAGAGVLAAAGLIAKILSAVYRVPFQNIVGNQGFYVYQQVYPLYGIGMVLALTGWPLFISKVIAEQETIQAQRVIAQRLLVLLSVVGVILFTGLYFGAEYIAQGMSDIRLTAEIQAVAWLFLLIPFLAVGRGYTQGQLDMLPTAFSQVIEQVIRVSWILLIAWYGIQADWSVYRIGTWATFAATLAGVGAMAYLVFHMKPKLLISRTVQANPQLSWKRLAYRLWTEGSLLALLAALLIFLQLVDSFMVKRLLEVIGYTSTQAEYTKGVYDRGQPIVQLGMVVATGIGTALLPNLRVHWLNQKESLVRRNFRLTVRLSLVFSIMAVVGLVAIMPALNTMLFASAEGSGTLSWYVLMILPASLLTVLSSVLQSINQAQGLTWYVGVTIILKVVANSFLIRLMGIDGAALSSVVALLPFLLFVIIKTPKSFFKTGFSGKWFYNVGLVAAGVFISAFLITWLCGLVFGWTRLGSMLTVVVAVLVGLLTFLFMAVKLRIFTEDEWLALPKGAWLKQKIDRGA</sequence>
<feature type="transmembrane region" description="Helical" evidence="6">
    <location>
        <begin position="152"/>
        <end position="173"/>
    </location>
</feature>
<evidence type="ECO:0000313" key="8">
    <source>
        <dbReference type="Proteomes" id="UP000051296"/>
    </source>
</evidence>
<dbReference type="InterPro" id="IPR002797">
    <property type="entry name" value="Polysacc_synth"/>
</dbReference>
<dbReference type="FunCoup" id="A0A0R2FY84">
    <property type="interactions" value="171"/>
</dbReference>
<feature type="transmembrane region" description="Helical" evidence="6">
    <location>
        <begin position="49"/>
        <end position="70"/>
    </location>
</feature>
<feature type="transmembrane region" description="Helical" evidence="6">
    <location>
        <begin position="385"/>
        <end position="406"/>
    </location>
</feature>
<feature type="transmembrane region" description="Helical" evidence="6">
    <location>
        <begin position="282"/>
        <end position="303"/>
    </location>
</feature>
<keyword evidence="3 6" id="KW-0812">Transmembrane</keyword>
<dbReference type="Pfam" id="PF01943">
    <property type="entry name" value="Polysacc_synt"/>
    <property type="match status" value="1"/>
</dbReference>
<keyword evidence="4 6" id="KW-1133">Transmembrane helix</keyword>
<reference evidence="7 8" key="1">
    <citation type="journal article" date="2015" name="Genome Announc.">
        <title>Expanding the biotechnology potential of lactobacilli through comparative genomics of 213 strains and associated genera.</title>
        <authorList>
            <person name="Sun Z."/>
            <person name="Harris H.M."/>
            <person name="McCann A."/>
            <person name="Guo C."/>
            <person name="Argimon S."/>
            <person name="Zhang W."/>
            <person name="Yang X."/>
            <person name="Jeffery I.B."/>
            <person name="Cooney J.C."/>
            <person name="Kagawa T.F."/>
            <person name="Liu W."/>
            <person name="Song Y."/>
            <person name="Salvetti E."/>
            <person name="Wrobel A."/>
            <person name="Rasinkangas P."/>
            <person name="Parkhill J."/>
            <person name="Rea M.C."/>
            <person name="O'Sullivan O."/>
            <person name="Ritari J."/>
            <person name="Douillard F.P."/>
            <person name="Paul Ross R."/>
            <person name="Yang R."/>
            <person name="Briner A.E."/>
            <person name="Felis G.E."/>
            <person name="de Vos W.M."/>
            <person name="Barrangou R."/>
            <person name="Klaenhammer T.R."/>
            <person name="Caufield P.W."/>
            <person name="Cui Y."/>
            <person name="Zhang H."/>
            <person name="O'Toole P.W."/>
        </authorList>
    </citation>
    <scope>NUCLEOTIDE SEQUENCE [LARGE SCALE GENOMIC DNA]</scope>
    <source>
        <strain evidence="7 8">DSM 20190</strain>
    </source>
</reference>
<dbReference type="PANTHER" id="PTHR30250">
    <property type="entry name" value="PST FAMILY PREDICTED COLANIC ACID TRANSPORTER"/>
    <property type="match status" value="1"/>
</dbReference>
<organism evidence="7 8">
    <name type="scientific">Weissella halotolerans DSM 20190</name>
    <dbReference type="NCBI Taxonomy" id="1123500"/>
    <lineage>
        <taxon>Bacteria</taxon>
        <taxon>Bacillati</taxon>
        <taxon>Bacillota</taxon>
        <taxon>Bacilli</taxon>
        <taxon>Lactobacillales</taxon>
        <taxon>Lactobacillaceae</taxon>
        <taxon>Weissella</taxon>
    </lineage>
</organism>
<dbReference type="InterPro" id="IPR024923">
    <property type="entry name" value="PG_synth_SpoVB"/>
</dbReference>
<keyword evidence="2" id="KW-1003">Cell membrane</keyword>
<feature type="transmembrane region" description="Helical" evidence="6">
    <location>
        <begin position="123"/>
        <end position="140"/>
    </location>
</feature>
<dbReference type="InParanoid" id="A0A0R2FY84"/>
<feature type="transmembrane region" description="Helical" evidence="6">
    <location>
        <begin position="185"/>
        <end position="203"/>
    </location>
</feature>
<feature type="transmembrane region" description="Helical" evidence="6">
    <location>
        <begin position="444"/>
        <end position="472"/>
    </location>
</feature>
<evidence type="ECO:0000256" key="5">
    <source>
        <dbReference type="ARBA" id="ARBA00023136"/>
    </source>
</evidence>
<comment type="subcellular location">
    <subcellularLocation>
        <location evidence="1">Cell membrane</location>
        <topology evidence="1">Multi-pass membrane protein</topology>
    </subcellularLocation>
</comment>
<feature type="transmembrane region" description="Helical" evidence="6">
    <location>
        <begin position="82"/>
        <end position="103"/>
    </location>
</feature>
<evidence type="ECO:0000313" key="7">
    <source>
        <dbReference type="EMBL" id="KRN30503.1"/>
    </source>
</evidence>
<dbReference type="GO" id="GO:0005886">
    <property type="term" value="C:plasma membrane"/>
    <property type="evidence" value="ECO:0007669"/>
    <property type="project" value="UniProtKB-SubCell"/>
</dbReference>
<dbReference type="InterPro" id="IPR050833">
    <property type="entry name" value="Poly_Biosynth_Transport"/>
</dbReference>
<gene>
    <name evidence="7" type="ORF">IV68_GL001329</name>
</gene>
<evidence type="ECO:0000256" key="4">
    <source>
        <dbReference type="ARBA" id="ARBA00022989"/>
    </source>
</evidence>
<keyword evidence="8" id="KW-1185">Reference proteome</keyword>
<evidence type="ECO:0000256" key="1">
    <source>
        <dbReference type="ARBA" id="ARBA00004651"/>
    </source>
</evidence>
<dbReference type="EMBL" id="JQAX01000006">
    <property type="protein sequence ID" value="KRN30503.1"/>
    <property type="molecule type" value="Genomic_DNA"/>
</dbReference>
<proteinExistence type="predicted"/>
<dbReference type="eggNOG" id="COG2244">
    <property type="taxonomic scope" value="Bacteria"/>
</dbReference>
<evidence type="ECO:0000256" key="6">
    <source>
        <dbReference type="SAM" id="Phobius"/>
    </source>
</evidence>
<name>A0A0R2FY84_9LACO</name>
<evidence type="ECO:0000256" key="2">
    <source>
        <dbReference type="ARBA" id="ARBA00022475"/>
    </source>
</evidence>
<feature type="transmembrane region" description="Helical" evidence="6">
    <location>
        <begin position="412"/>
        <end position="432"/>
    </location>
</feature>
<dbReference type="PANTHER" id="PTHR30250:SF29">
    <property type="entry name" value="POLYSACCHARIDE BIOSYNTHESIS PROTEIN C-TERMINAL DOMAIN-CONTAINING PROTEIN"/>
    <property type="match status" value="1"/>
</dbReference>
<dbReference type="AlphaFoldDB" id="A0A0R2FY84"/>
<feature type="transmembrane region" description="Helical" evidence="6">
    <location>
        <begin position="230"/>
        <end position="250"/>
    </location>
</feature>
<feature type="transmembrane region" description="Helical" evidence="6">
    <location>
        <begin position="356"/>
        <end position="376"/>
    </location>
</feature>
<keyword evidence="5 6" id="KW-0472">Membrane</keyword>
<protein>
    <submittedName>
        <fullName evidence="7">PST family polysaccharide transporter</fullName>
    </submittedName>
</protein>